<evidence type="ECO:0000256" key="1">
    <source>
        <dbReference type="SAM" id="MobiDB-lite"/>
    </source>
</evidence>
<protein>
    <submittedName>
        <fullName evidence="2">Uncharacterized protein</fullName>
    </submittedName>
</protein>
<comment type="caution">
    <text evidence="2">The sequence shown here is derived from an EMBL/GenBank/DDBJ whole genome shotgun (WGS) entry which is preliminary data.</text>
</comment>
<feature type="region of interest" description="Disordered" evidence="1">
    <location>
        <begin position="1"/>
        <end position="34"/>
    </location>
</feature>
<dbReference type="AlphaFoldDB" id="A0AAD3XYZ0"/>
<name>A0AAD3XYZ0_NEPGR</name>
<gene>
    <name evidence="2" type="ORF">Nepgr_023023</name>
</gene>
<accession>A0AAD3XYZ0</accession>
<sequence>MAELHSTKDKQDSSSAYAVQTRSEHGKTKEPNIASVKMLRWSKLLKEGISFHQRPTSQRHNGAEAARVQSKELFGLESRGWPGNPHFLTSSTDENQDVSSVGTHHWNNRSNTQSTQFGARGLSQRSSPGSRSSSPPKGEGHVEFSGRVEVGSSDEGLGDLRTEREEPRASSGLQE</sequence>
<dbReference type="EMBL" id="BSYO01000022">
    <property type="protein sequence ID" value="GMH21181.1"/>
    <property type="molecule type" value="Genomic_DNA"/>
</dbReference>
<proteinExistence type="predicted"/>
<feature type="compositionally biased region" description="Basic and acidic residues" evidence="1">
    <location>
        <begin position="158"/>
        <end position="168"/>
    </location>
</feature>
<feature type="compositionally biased region" description="Low complexity" evidence="1">
    <location>
        <begin position="120"/>
        <end position="137"/>
    </location>
</feature>
<feature type="compositionally biased region" description="Polar residues" evidence="1">
    <location>
        <begin position="108"/>
        <end position="117"/>
    </location>
</feature>
<keyword evidence="3" id="KW-1185">Reference proteome</keyword>
<feature type="compositionally biased region" description="Polar residues" evidence="1">
    <location>
        <begin position="87"/>
        <end position="102"/>
    </location>
</feature>
<dbReference type="Proteomes" id="UP001279734">
    <property type="component" value="Unassembled WGS sequence"/>
</dbReference>
<reference evidence="2" key="1">
    <citation type="submission" date="2023-05" db="EMBL/GenBank/DDBJ databases">
        <title>Nepenthes gracilis genome sequencing.</title>
        <authorList>
            <person name="Fukushima K."/>
        </authorList>
    </citation>
    <scope>NUCLEOTIDE SEQUENCE</scope>
    <source>
        <strain evidence="2">SING2019-196</strain>
    </source>
</reference>
<organism evidence="2 3">
    <name type="scientific">Nepenthes gracilis</name>
    <name type="common">Slender pitcher plant</name>
    <dbReference type="NCBI Taxonomy" id="150966"/>
    <lineage>
        <taxon>Eukaryota</taxon>
        <taxon>Viridiplantae</taxon>
        <taxon>Streptophyta</taxon>
        <taxon>Embryophyta</taxon>
        <taxon>Tracheophyta</taxon>
        <taxon>Spermatophyta</taxon>
        <taxon>Magnoliopsida</taxon>
        <taxon>eudicotyledons</taxon>
        <taxon>Gunneridae</taxon>
        <taxon>Pentapetalae</taxon>
        <taxon>Caryophyllales</taxon>
        <taxon>Nepenthaceae</taxon>
        <taxon>Nepenthes</taxon>
    </lineage>
</organism>
<evidence type="ECO:0000313" key="3">
    <source>
        <dbReference type="Proteomes" id="UP001279734"/>
    </source>
</evidence>
<evidence type="ECO:0000313" key="2">
    <source>
        <dbReference type="EMBL" id="GMH21181.1"/>
    </source>
</evidence>
<feature type="region of interest" description="Disordered" evidence="1">
    <location>
        <begin position="51"/>
        <end position="175"/>
    </location>
</feature>
<feature type="compositionally biased region" description="Basic and acidic residues" evidence="1">
    <location>
        <begin position="1"/>
        <end position="12"/>
    </location>
</feature>